<dbReference type="Proteomes" id="UP001218638">
    <property type="component" value="Chromosome"/>
</dbReference>
<dbReference type="SUPFAM" id="SSF56935">
    <property type="entry name" value="Porins"/>
    <property type="match status" value="1"/>
</dbReference>
<evidence type="ECO:0000313" key="3">
    <source>
        <dbReference type="Proteomes" id="UP001218638"/>
    </source>
</evidence>
<keyword evidence="1" id="KW-0732">Signal</keyword>
<dbReference type="AlphaFoldDB" id="A0AAE9ZYY2"/>
<dbReference type="Pfam" id="PF04338">
    <property type="entry name" value="DUF481"/>
    <property type="match status" value="1"/>
</dbReference>
<gene>
    <name evidence="2" type="ORF">PXH66_02395</name>
</gene>
<accession>A0AAE9ZYY2</accession>
<evidence type="ECO:0000313" key="2">
    <source>
        <dbReference type="EMBL" id="WED65695.1"/>
    </source>
</evidence>
<dbReference type="InterPro" id="IPR007433">
    <property type="entry name" value="DUF481"/>
</dbReference>
<dbReference type="KEGG" id="slom:PXH66_02395"/>
<name>A0AAE9ZYY2_9BACT</name>
<keyword evidence="3" id="KW-1185">Reference proteome</keyword>
<feature type="signal peptide" evidence="1">
    <location>
        <begin position="1"/>
        <end position="21"/>
    </location>
</feature>
<feature type="chain" id="PRO_5041958851" evidence="1">
    <location>
        <begin position="22"/>
        <end position="361"/>
    </location>
</feature>
<dbReference type="RefSeq" id="WP_330930225.1">
    <property type="nucleotide sequence ID" value="NZ_CP119075.1"/>
</dbReference>
<proteinExistence type="predicted"/>
<organism evidence="2 3">
    <name type="scientific">Synoicihabitans lomoniglobus</name>
    <dbReference type="NCBI Taxonomy" id="2909285"/>
    <lineage>
        <taxon>Bacteria</taxon>
        <taxon>Pseudomonadati</taxon>
        <taxon>Verrucomicrobiota</taxon>
        <taxon>Opitutia</taxon>
        <taxon>Opitutales</taxon>
        <taxon>Opitutaceae</taxon>
        <taxon>Synoicihabitans</taxon>
    </lineage>
</organism>
<sequence>MRSSLLTLLALTSFSAFTASAATIKLKNGTVIVGAVKSETSETIVINADLIGEISVARSDVESTSTASASGTTKAASVQAATAPTPMEVAQAESAKNPHAPVWKRIFSISGNYSSPSYKQGTLGPGIPAGAPSTGAALGLQGETSNYNMSATVLRITPAQLWEFNANYAKATYEPAGTVADAYSGTLKFTQILSDQNYWLSQTFYSVDKISNIDHDFEQIFGYGFKIVDTERTKFDLIPGIALTEFKKGSVYDGDWNIAAGFLERFEYHFNERVSMVQRLKYRVAVEETDNWNLLAEVTIKAALTDNIALNLTAKYDYDNVLGPIPTTVLAGYGSLGALYTGFTPAEKGRLTLQSGVQFEF</sequence>
<evidence type="ECO:0000256" key="1">
    <source>
        <dbReference type="SAM" id="SignalP"/>
    </source>
</evidence>
<dbReference type="EMBL" id="CP119075">
    <property type="protein sequence ID" value="WED65695.1"/>
    <property type="molecule type" value="Genomic_DNA"/>
</dbReference>
<reference evidence="2" key="1">
    <citation type="submission" date="2023-03" db="EMBL/GenBank/DDBJ databases">
        <title>Lomoglobus Profundus gen. nov., sp. nov., a novel member of the phylum Verrucomicrobia, isolated from deep-marine sediment of South China Sea.</title>
        <authorList>
            <person name="Ahmad T."/>
            <person name="Ishaq S.E."/>
            <person name="Wang F."/>
        </authorList>
    </citation>
    <scope>NUCLEOTIDE SEQUENCE</scope>
    <source>
        <strain evidence="2">LMO-M01</strain>
    </source>
</reference>
<protein>
    <submittedName>
        <fullName evidence="2">DUF481 domain-containing protein</fullName>
    </submittedName>
</protein>